<reference evidence="1" key="1">
    <citation type="submission" date="2023-01" db="EMBL/GenBank/DDBJ databases">
        <title>Genome assembly of the deep-sea coral Lophelia pertusa.</title>
        <authorList>
            <person name="Herrera S."/>
            <person name="Cordes E."/>
        </authorList>
    </citation>
    <scope>NUCLEOTIDE SEQUENCE</scope>
    <source>
        <strain evidence="1">USNM1676648</strain>
        <tissue evidence="1">Polyp</tissue>
    </source>
</reference>
<name>A0A9X0DDJ7_9CNID</name>
<evidence type="ECO:0000313" key="2">
    <source>
        <dbReference type="Proteomes" id="UP001163046"/>
    </source>
</evidence>
<sequence length="174" mass="19580">METKTAVKLTSLEISQKYGITNIVVNKKTKITSINGPLTFDRIDRQNTTVQLSTITSIMQEPNETVTEEDKEMSLYDNENLVPGVIMAEKDQAGHDDDSIVPGKVTHPSKRKNTVTQGDVLREQYNALLLKQENLILKTRKLELEVVLLKEKVHTQQHLTTINFSPLMASSYGV</sequence>
<gene>
    <name evidence="1" type="ORF">OS493_000632</name>
</gene>
<protein>
    <submittedName>
        <fullName evidence="1">Uncharacterized protein</fullName>
    </submittedName>
</protein>
<dbReference type="Proteomes" id="UP001163046">
    <property type="component" value="Unassembled WGS sequence"/>
</dbReference>
<accession>A0A9X0DDJ7</accession>
<dbReference type="AlphaFoldDB" id="A0A9X0DDJ7"/>
<keyword evidence="2" id="KW-1185">Reference proteome</keyword>
<organism evidence="1 2">
    <name type="scientific">Desmophyllum pertusum</name>
    <dbReference type="NCBI Taxonomy" id="174260"/>
    <lineage>
        <taxon>Eukaryota</taxon>
        <taxon>Metazoa</taxon>
        <taxon>Cnidaria</taxon>
        <taxon>Anthozoa</taxon>
        <taxon>Hexacorallia</taxon>
        <taxon>Scleractinia</taxon>
        <taxon>Caryophylliina</taxon>
        <taxon>Caryophylliidae</taxon>
        <taxon>Desmophyllum</taxon>
    </lineage>
</organism>
<proteinExistence type="predicted"/>
<comment type="caution">
    <text evidence="1">The sequence shown here is derived from an EMBL/GenBank/DDBJ whole genome shotgun (WGS) entry which is preliminary data.</text>
</comment>
<dbReference type="EMBL" id="MU825396">
    <property type="protein sequence ID" value="KAJ7394798.1"/>
    <property type="molecule type" value="Genomic_DNA"/>
</dbReference>
<evidence type="ECO:0000313" key="1">
    <source>
        <dbReference type="EMBL" id="KAJ7394798.1"/>
    </source>
</evidence>